<accession>A0A9X2LAU5</accession>
<feature type="transmembrane region" description="Helical" evidence="2">
    <location>
        <begin position="229"/>
        <end position="252"/>
    </location>
</feature>
<feature type="transmembrane region" description="Helical" evidence="2">
    <location>
        <begin position="451"/>
        <end position="473"/>
    </location>
</feature>
<dbReference type="EMBL" id="JANIBC010000016">
    <property type="protein sequence ID" value="MCQ8186321.1"/>
    <property type="molecule type" value="Genomic_DNA"/>
</dbReference>
<feature type="transmembrane region" description="Helical" evidence="2">
    <location>
        <begin position="424"/>
        <end position="445"/>
    </location>
</feature>
<feature type="transmembrane region" description="Helical" evidence="2">
    <location>
        <begin position="202"/>
        <end position="222"/>
    </location>
</feature>
<keyword evidence="2" id="KW-1133">Transmembrane helix</keyword>
<feature type="transmembrane region" description="Helical" evidence="2">
    <location>
        <begin position="149"/>
        <end position="171"/>
    </location>
</feature>
<feature type="transmembrane region" description="Helical" evidence="2">
    <location>
        <begin position="110"/>
        <end position="129"/>
    </location>
</feature>
<evidence type="ECO:0000256" key="1">
    <source>
        <dbReference type="SAM" id="MobiDB-lite"/>
    </source>
</evidence>
<name>A0A9X2LAU5_9PROT</name>
<keyword evidence="2" id="KW-0812">Transmembrane</keyword>
<dbReference type="Proteomes" id="UP001142610">
    <property type="component" value="Unassembled WGS sequence"/>
</dbReference>
<sequence length="494" mass="51892">MAGRDWIKTAVFTLIFLLPAMLNRGAIHFSDLGPYHRGGEMIVTTFAGIVTSPKDAPSSEVQSPASGEPDPSPERDAAAAGEGAASNIKGVRSPYYSLFAYTLSSAAPRLWLLAGAQAAILGFVFAVTARTYSIPMTLAAGAAALSSAGPVASVAGPDIWAGILILAWALLTVPGKTIVPWVRTSLAVLLIASVLFHASHLLLAIGLGVGSVMLLLLVPGWFRSEQRKGLGVAIGGSCAAIAVTVLGGLVAFEEPSIAPKQYPIVLARALADGPAHDYLTEACPDADYVVCELYGEDIPDDVGEFLWGERGVSRIATPEQLGRLRREEGAIIAAAMRRDPLEQIGETFENVVDQSLRFSLKGTEFGLFHRVEPSGELVTDGERNWGEALRRFIALSSGVVWFALGAAGLALVLSGRAEGRSRALLLAAIILGGIAANAIICGALSAPVHRYGARVIWLVPLGAAAIIALTGSLERLASFGRARLQVFLTRRQAT</sequence>
<reference evidence="3" key="1">
    <citation type="submission" date="2022-07" db="EMBL/GenBank/DDBJ databases">
        <title>Parvularcula maris sp. nov., an algicidal bacterium isolated from seawater.</title>
        <authorList>
            <person name="Li F."/>
        </authorList>
    </citation>
    <scope>NUCLEOTIDE SEQUENCE</scope>
    <source>
        <strain evidence="3">BGMRC 0090</strain>
    </source>
</reference>
<proteinExistence type="predicted"/>
<gene>
    <name evidence="3" type="ORF">NOG11_13115</name>
</gene>
<comment type="caution">
    <text evidence="3">The sequence shown here is derived from an EMBL/GenBank/DDBJ whole genome shotgun (WGS) entry which is preliminary data.</text>
</comment>
<organism evidence="3 4">
    <name type="scientific">Parvularcula maris</name>
    <dbReference type="NCBI Taxonomy" id="2965077"/>
    <lineage>
        <taxon>Bacteria</taxon>
        <taxon>Pseudomonadati</taxon>
        <taxon>Pseudomonadota</taxon>
        <taxon>Alphaproteobacteria</taxon>
        <taxon>Parvularculales</taxon>
        <taxon>Parvularculaceae</taxon>
        <taxon>Parvularcula</taxon>
    </lineage>
</organism>
<keyword evidence="2" id="KW-0472">Membrane</keyword>
<feature type="transmembrane region" description="Helical" evidence="2">
    <location>
        <begin position="178"/>
        <end position="196"/>
    </location>
</feature>
<dbReference type="AlphaFoldDB" id="A0A9X2LAU5"/>
<protein>
    <submittedName>
        <fullName evidence="3">Uncharacterized protein</fullName>
    </submittedName>
</protein>
<evidence type="ECO:0000313" key="4">
    <source>
        <dbReference type="Proteomes" id="UP001142610"/>
    </source>
</evidence>
<evidence type="ECO:0000256" key="2">
    <source>
        <dbReference type="SAM" id="Phobius"/>
    </source>
</evidence>
<feature type="transmembrane region" description="Helical" evidence="2">
    <location>
        <begin position="392"/>
        <end position="412"/>
    </location>
</feature>
<keyword evidence="4" id="KW-1185">Reference proteome</keyword>
<evidence type="ECO:0000313" key="3">
    <source>
        <dbReference type="EMBL" id="MCQ8186321.1"/>
    </source>
</evidence>
<dbReference type="RefSeq" id="WP_256620229.1">
    <property type="nucleotide sequence ID" value="NZ_JANIBC010000016.1"/>
</dbReference>
<feature type="region of interest" description="Disordered" evidence="1">
    <location>
        <begin position="53"/>
        <end position="83"/>
    </location>
</feature>